<name>A0A3M0ADS3_9GAMM</name>
<evidence type="ECO:0000313" key="1">
    <source>
        <dbReference type="EMBL" id="RMA82686.1"/>
    </source>
</evidence>
<proteinExistence type="predicted"/>
<dbReference type="AlphaFoldDB" id="A0A3M0ADS3"/>
<gene>
    <name evidence="1" type="ORF">DFR27_0639</name>
</gene>
<reference evidence="1 2" key="1">
    <citation type="submission" date="2018-10" db="EMBL/GenBank/DDBJ databases">
        <title>Genomic Encyclopedia of Type Strains, Phase IV (KMG-IV): sequencing the most valuable type-strain genomes for metagenomic binning, comparative biology and taxonomic classification.</title>
        <authorList>
            <person name="Goeker M."/>
        </authorList>
    </citation>
    <scope>NUCLEOTIDE SEQUENCE [LARGE SCALE GENOMIC DNA]</scope>
    <source>
        <strain evidence="1 2">DSM 25080</strain>
    </source>
</reference>
<dbReference type="Proteomes" id="UP000267187">
    <property type="component" value="Unassembled WGS sequence"/>
</dbReference>
<protein>
    <submittedName>
        <fullName evidence="1">Uncharacterized protein</fullName>
    </submittedName>
</protein>
<accession>A0A3M0ADS3</accession>
<keyword evidence="2" id="KW-1185">Reference proteome</keyword>
<sequence>MHIKELARIVTGILVLTGLASCTVFGPTGRDLQSQCEAQLSGFIEIYECTYRLVAEKRPDILNDYRGQLYLLRGALLAEEVEKNQRTDLSAKFAWQSLYVELRRYNEQQALAQVQAIQALVDANPQNGKRINCISSEIGSEIHIQCQ</sequence>
<organism evidence="1 2">
    <name type="scientific">Umboniibacter marinipuniceus</name>
    <dbReference type="NCBI Taxonomy" id="569599"/>
    <lineage>
        <taxon>Bacteria</taxon>
        <taxon>Pseudomonadati</taxon>
        <taxon>Pseudomonadota</taxon>
        <taxon>Gammaproteobacteria</taxon>
        <taxon>Cellvibrionales</taxon>
        <taxon>Cellvibrionaceae</taxon>
        <taxon>Umboniibacter</taxon>
    </lineage>
</organism>
<dbReference type="RefSeq" id="WP_121876000.1">
    <property type="nucleotide sequence ID" value="NZ_REFJ01000001.1"/>
</dbReference>
<evidence type="ECO:0000313" key="2">
    <source>
        <dbReference type="Proteomes" id="UP000267187"/>
    </source>
</evidence>
<dbReference type="EMBL" id="REFJ01000001">
    <property type="protein sequence ID" value="RMA82686.1"/>
    <property type="molecule type" value="Genomic_DNA"/>
</dbReference>
<dbReference type="PROSITE" id="PS51257">
    <property type="entry name" value="PROKAR_LIPOPROTEIN"/>
    <property type="match status" value="1"/>
</dbReference>
<comment type="caution">
    <text evidence="1">The sequence shown here is derived from an EMBL/GenBank/DDBJ whole genome shotgun (WGS) entry which is preliminary data.</text>
</comment>